<dbReference type="EMBL" id="CP033230">
    <property type="protein sequence ID" value="AYO78751.1"/>
    <property type="molecule type" value="Genomic_DNA"/>
</dbReference>
<dbReference type="PATRIC" id="fig|13690.10.peg.5021"/>
<feature type="domain" description="HAMP" evidence="13">
    <location>
        <begin position="186"/>
        <end position="239"/>
    </location>
</feature>
<evidence type="ECO:0000313" key="19">
    <source>
        <dbReference type="Proteomes" id="UP000077262"/>
    </source>
</evidence>
<evidence type="ECO:0000256" key="4">
    <source>
        <dbReference type="ARBA" id="ARBA00022553"/>
    </source>
</evidence>
<dbReference type="RefSeq" id="WP_010335871.1">
    <property type="nucleotide sequence ID" value="NZ_CAIGKD010000008.1"/>
</dbReference>
<dbReference type="InterPro" id="IPR003660">
    <property type="entry name" value="HAMP_dom"/>
</dbReference>
<dbReference type="Proteomes" id="UP000028534">
    <property type="component" value="Unassembled WGS sequence"/>
</dbReference>
<dbReference type="EC" id="2.7.13.3" evidence="3"/>
<keyword evidence="6 11" id="KW-0812">Transmembrane</keyword>
<dbReference type="SMART" id="SM00388">
    <property type="entry name" value="HisKA"/>
    <property type="match status" value="1"/>
</dbReference>
<dbReference type="Pfam" id="PF02518">
    <property type="entry name" value="HATPase_c"/>
    <property type="match status" value="1"/>
</dbReference>
<evidence type="ECO:0000256" key="1">
    <source>
        <dbReference type="ARBA" id="ARBA00000085"/>
    </source>
</evidence>
<dbReference type="EMBL" id="LSTR01000030">
    <property type="protein sequence ID" value="OAH44448.1"/>
    <property type="molecule type" value="Genomic_DNA"/>
</dbReference>
<feature type="domain" description="Histidine kinase" evidence="12">
    <location>
        <begin position="247"/>
        <end position="457"/>
    </location>
</feature>
<dbReference type="InterPro" id="IPR003661">
    <property type="entry name" value="HisK_dim/P_dom"/>
</dbReference>
<evidence type="ECO:0000256" key="11">
    <source>
        <dbReference type="SAM" id="Phobius"/>
    </source>
</evidence>
<evidence type="ECO:0000256" key="5">
    <source>
        <dbReference type="ARBA" id="ARBA00022679"/>
    </source>
</evidence>
<dbReference type="Pfam" id="PF00672">
    <property type="entry name" value="HAMP"/>
    <property type="match status" value="1"/>
</dbReference>
<comment type="subcellular location">
    <subcellularLocation>
        <location evidence="2">Membrane</location>
    </subcellularLocation>
</comment>
<evidence type="ECO:0000313" key="14">
    <source>
        <dbReference type="EMBL" id="AYO78751.1"/>
    </source>
</evidence>
<keyword evidence="5" id="KW-0808">Transferase</keyword>
<dbReference type="InterPro" id="IPR050428">
    <property type="entry name" value="TCS_sensor_his_kinase"/>
</dbReference>
<evidence type="ECO:0000256" key="2">
    <source>
        <dbReference type="ARBA" id="ARBA00004370"/>
    </source>
</evidence>
<sequence>MTFEAVLRAPLRSAAFRFAVLLALIFAIGAGALLFTVRSQIGHYAAEATSGRLKAEVAILGGEYAQLGQSGLTDAIARHQSVGDDAQFHYLLVDAQRRRLAGDLPVSAARVGTYALEMVEHDSGPVSGRLETLTALGTSLPDGLTLVVATDNFDVLDLRSRLLAFTLLSGVGITLFVLVGGFLAAVLFLRRLERVNLAVSRIVEGEREERLPMIGFGPEFDGLAHNLNIMLDRNEAAMEALRQVSTDIAHDLRTPLTRLHQQLEQMRDADPIEPAAVEAALAQTSGLLATFNALLRIGTVEGGIGRRRFKAVDLSELMDRIQQLYEPVAEDGDHHLLADHAGNILIHGDGELLTQLVINLIENALVHTPAGTRITSRLRYQDTSPVIEICDDGPGIPADEREKVFGRFYRLDASRNTEGSGLGLALVAAIANLHQAHCTICEDSAGMCVQVTFPTLQPQG</sequence>
<keyword evidence="8 11" id="KW-1133">Transmembrane helix</keyword>
<dbReference type="PANTHER" id="PTHR45436:SF8">
    <property type="entry name" value="HISTIDINE KINASE"/>
    <property type="match status" value="1"/>
</dbReference>
<dbReference type="PANTHER" id="PTHR45436">
    <property type="entry name" value="SENSOR HISTIDINE KINASE YKOH"/>
    <property type="match status" value="1"/>
</dbReference>
<keyword evidence="7 16" id="KW-0418">Kinase</keyword>
<organism evidence="15 18">
    <name type="scientific">Sphingobium yanoikuyae</name>
    <name type="common">Sphingomonas yanoikuyae</name>
    <dbReference type="NCBI Taxonomy" id="13690"/>
    <lineage>
        <taxon>Bacteria</taxon>
        <taxon>Pseudomonadati</taxon>
        <taxon>Pseudomonadota</taxon>
        <taxon>Alphaproteobacteria</taxon>
        <taxon>Sphingomonadales</taxon>
        <taxon>Sphingomonadaceae</taxon>
        <taxon>Sphingobium</taxon>
    </lineage>
</organism>
<evidence type="ECO:0000256" key="9">
    <source>
        <dbReference type="ARBA" id="ARBA00023012"/>
    </source>
</evidence>
<dbReference type="AlphaFoldDB" id="A0A085K4L6"/>
<evidence type="ECO:0000313" key="20">
    <source>
        <dbReference type="Proteomes" id="UP000280708"/>
    </source>
</evidence>
<evidence type="ECO:0000256" key="3">
    <source>
        <dbReference type="ARBA" id="ARBA00012438"/>
    </source>
</evidence>
<dbReference type="CDD" id="cd00082">
    <property type="entry name" value="HisKA"/>
    <property type="match status" value="1"/>
</dbReference>
<reference evidence="14 20" key="3">
    <citation type="submission" date="2018-10" db="EMBL/GenBank/DDBJ databases">
        <title>Characterization and genome analysis of a novel bacterium Sphingobium yanoikuyae SJTF8 capable of degrading PAHs.</title>
        <authorList>
            <person name="Yin C."/>
            <person name="Xiong W."/>
            <person name="Liang R."/>
        </authorList>
    </citation>
    <scope>NUCLEOTIDE SEQUENCE [LARGE SCALE GENOMIC DNA]</scope>
    <source>
        <strain evidence="14 20">SJTF8</strain>
    </source>
</reference>
<protein>
    <recommendedName>
        <fullName evidence="3">histidine kinase</fullName>
        <ecNumber evidence="3">2.7.13.3</ecNumber>
    </recommendedName>
</protein>
<dbReference type="InterPro" id="IPR004358">
    <property type="entry name" value="Sig_transdc_His_kin-like_C"/>
</dbReference>
<evidence type="ECO:0000259" key="13">
    <source>
        <dbReference type="PROSITE" id="PS50885"/>
    </source>
</evidence>
<dbReference type="GO" id="GO:0000155">
    <property type="term" value="F:phosphorelay sensor kinase activity"/>
    <property type="evidence" value="ECO:0007669"/>
    <property type="project" value="InterPro"/>
</dbReference>
<dbReference type="eggNOG" id="COG2205">
    <property type="taxonomic scope" value="Bacteria"/>
</dbReference>
<dbReference type="PRINTS" id="PR00344">
    <property type="entry name" value="BCTRLSENSOR"/>
</dbReference>
<dbReference type="OrthoDB" id="9815202at2"/>
<dbReference type="STRING" id="13690.AX777_13860"/>
<evidence type="ECO:0000259" key="12">
    <source>
        <dbReference type="PROSITE" id="PS50109"/>
    </source>
</evidence>
<dbReference type="SUPFAM" id="SSF55874">
    <property type="entry name" value="ATPase domain of HSP90 chaperone/DNA topoisomerase II/histidine kinase"/>
    <property type="match status" value="1"/>
</dbReference>
<evidence type="ECO:0000313" key="17">
    <source>
        <dbReference type="EMBL" id="QJR04038.1"/>
    </source>
</evidence>
<accession>A0A085K4L6</accession>
<dbReference type="EMBL" id="JGVR01000052">
    <property type="protein sequence ID" value="KEZ14390.1"/>
    <property type="molecule type" value="Genomic_DNA"/>
</dbReference>
<evidence type="ECO:0000313" key="21">
    <source>
        <dbReference type="Proteomes" id="UP000502611"/>
    </source>
</evidence>
<dbReference type="CDD" id="cd00075">
    <property type="entry name" value="HATPase"/>
    <property type="match status" value="1"/>
</dbReference>
<evidence type="ECO:0000313" key="16">
    <source>
        <dbReference type="EMBL" id="OAH44448.1"/>
    </source>
</evidence>
<name>A0A085K4L6_SPHYA</name>
<reference evidence="16 19" key="2">
    <citation type="submission" date="2016-02" db="EMBL/GenBank/DDBJ databases">
        <authorList>
            <person name="Wen L."/>
            <person name="He K."/>
            <person name="Yang H."/>
        </authorList>
    </citation>
    <scope>NUCLEOTIDE SEQUENCE [LARGE SCALE GENOMIC DNA]</scope>
    <source>
        <strain evidence="16 19">CD09_2</strain>
    </source>
</reference>
<dbReference type="InterPro" id="IPR036097">
    <property type="entry name" value="HisK_dim/P_sf"/>
</dbReference>
<evidence type="ECO:0000313" key="18">
    <source>
        <dbReference type="Proteomes" id="UP000028534"/>
    </source>
</evidence>
<reference evidence="17 21" key="4">
    <citation type="submission" date="2020-04" db="EMBL/GenBank/DDBJ databases">
        <title>The Whole Genome Analysis of High salt-tolerant Sphingobium yanoikuyae YC-XJ2 with Aryl organophosphorus flame retardants (aryl-OPFRs)-degrading capacity and characteristics of Related phosphotriesterase.</title>
        <authorList>
            <person name="Li X."/>
        </authorList>
    </citation>
    <scope>NUCLEOTIDE SEQUENCE [LARGE SCALE GENOMIC DNA]</scope>
    <source>
        <strain evidence="17 21">YC-XJ2</strain>
    </source>
</reference>
<dbReference type="Gene3D" id="1.10.287.130">
    <property type="match status" value="1"/>
</dbReference>
<keyword evidence="10 11" id="KW-0472">Membrane</keyword>
<comment type="catalytic activity">
    <reaction evidence="1">
        <text>ATP + protein L-histidine = ADP + protein N-phospho-L-histidine.</text>
        <dbReference type="EC" id="2.7.13.3"/>
    </reaction>
</comment>
<dbReference type="InterPro" id="IPR003594">
    <property type="entry name" value="HATPase_dom"/>
</dbReference>
<dbReference type="Proteomes" id="UP000077262">
    <property type="component" value="Unassembled WGS sequence"/>
</dbReference>
<dbReference type="InterPro" id="IPR036890">
    <property type="entry name" value="HATPase_C_sf"/>
</dbReference>
<keyword evidence="4" id="KW-0597">Phosphoprotein</keyword>
<dbReference type="SUPFAM" id="SSF47384">
    <property type="entry name" value="Homodimeric domain of signal transducing histidine kinase"/>
    <property type="match status" value="1"/>
</dbReference>
<dbReference type="Gene3D" id="3.30.565.10">
    <property type="entry name" value="Histidine kinase-like ATPase, C-terminal domain"/>
    <property type="match status" value="1"/>
</dbReference>
<dbReference type="PROSITE" id="PS50885">
    <property type="entry name" value="HAMP"/>
    <property type="match status" value="1"/>
</dbReference>
<reference evidence="15 18" key="1">
    <citation type="submission" date="2014-03" db="EMBL/GenBank/DDBJ databases">
        <title>Genome sequence of Sphingobium yanoikuyae B1.</title>
        <authorList>
            <person name="Gan H.M."/>
            <person name="Gan H.Y."/>
            <person name="Savka M.A."/>
        </authorList>
    </citation>
    <scope>NUCLEOTIDE SEQUENCE [LARGE SCALE GENOMIC DNA]</scope>
    <source>
        <strain evidence="15 18">B1</strain>
    </source>
</reference>
<evidence type="ECO:0000256" key="6">
    <source>
        <dbReference type="ARBA" id="ARBA00022692"/>
    </source>
</evidence>
<evidence type="ECO:0000256" key="10">
    <source>
        <dbReference type="ARBA" id="ARBA00023136"/>
    </source>
</evidence>
<dbReference type="Proteomes" id="UP000502611">
    <property type="component" value="Chromosome"/>
</dbReference>
<dbReference type="InterPro" id="IPR005467">
    <property type="entry name" value="His_kinase_dom"/>
</dbReference>
<dbReference type="Proteomes" id="UP000280708">
    <property type="component" value="Chromosome"/>
</dbReference>
<dbReference type="EMBL" id="CP053021">
    <property type="protein sequence ID" value="QJR04038.1"/>
    <property type="molecule type" value="Genomic_DNA"/>
</dbReference>
<feature type="transmembrane region" description="Helical" evidence="11">
    <location>
        <begin position="15"/>
        <end position="35"/>
    </location>
</feature>
<keyword evidence="9" id="KW-0902">Two-component regulatory system</keyword>
<dbReference type="GO" id="GO:0005886">
    <property type="term" value="C:plasma membrane"/>
    <property type="evidence" value="ECO:0007669"/>
    <property type="project" value="TreeGrafter"/>
</dbReference>
<feature type="transmembrane region" description="Helical" evidence="11">
    <location>
        <begin position="162"/>
        <end position="189"/>
    </location>
</feature>
<proteinExistence type="predicted"/>
<dbReference type="PROSITE" id="PS50109">
    <property type="entry name" value="HIS_KIN"/>
    <property type="match status" value="1"/>
</dbReference>
<dbReference type="SMART" id="SM00387">
    <property type="entry name" value="HATPase_c"/>
    <property type="match status" value="1"/>
</dbReference>
<gene>
    <name evidence="16" type="ORF">AX777_13860</name>
    <name evidence="15" type="ORF">CP98_04863</name>
    <name evidence="14" type="ORF">EBF16_18745</name>
    <name evidence="17" type="ORF">HH800_18640</name>
</gene>
<evidence type="ECO:0000313" key="15">
    <source>
        <dbReference type="EMBL" id="KEZ14390.1"/>
    </source>
</evidence>
<evidence type="ECO:0000256" key="8">
    <source>
        <dbReference type="ARBA" id="ARBA00022989"/>
    </source>
</evidence>
<evidence type="ECO:0000256" key="7">
    <source>
        <dbReference type="ARBA" id="ARBA00022777"/>
    </source>
</evidence>